<dbReference type="GO" id="GO:0005886">
    <property type="term" value="C:plasma membrane"/>
    <property type="evidence" value="ECO:0007669"/>
    <property type="project" value="TreeGrafter"/>
</dbReference>
<dbReference type="PANTHER" id="PTHR35540">
    <property type="entry name" value="IZUMO SPERM-EGG FUSION PROTEIN 1"/>
    <property type="match status" value="1"/>
</dbReference>
<evidence type="ECO:0000256" key="1">
    <source>
        <dbReference type="ARBA" id="ARBA00009633"/>
    </source>
</evidence>
<gene>
    <name evidence="4" type="ORF">CR201_G0029569</name>
</gene>
<dbReference type="InterPro" id="IPR029389">
    <property type="entry name" value="IZUMO"/>
</dbReference>
<keyword evidence="2 3" id="KW-0732">Signal</keyword>
<feature type="signal peptide" evidence="3">
    <location>
        <begin position="1"/>
        <end position="21"/>
    </location>
</feature>
<dbReference type="AlphaFoldDB" id="A0A2J8U7Q0"/>
<name>A0A2J8U7Q0_PONAB</name>
<dbReference type="Pfam" id="PF15005">
    <property type="entry name" value="IZUMO"/>
    <property type="match status" value="1"/>
</dbReference>
<comment type="caution">
    <text evidence="4">The sequence shown here is derived from an EMBL/GenBank/DDBJ whole genome shotgun (WGS) entry which is preliminary data.</text>
</comment>
<evidence type="ECO:0000313" key="4">
    <source>
        <dbReference type="EMBL" id="PNJ41288.1"/>
    </source>
</evidence>
<dbReference type="GO" id="GO:0007342">
    <property type="term" value="P:fusion of sperm to egg plasma membrane involved in single fertilization"/>
    <property type="evidence" value="ECO:0007669"/>
    <property type="project" value="InterPro"/>
</dbReference>
<protein>
    <submittedName>
        <fullName evidence="4">IZUMO1 isoform 3</fullName>
    </submittedName>
</protein>
<comment type="similarity">
    <text evidence="1">Belongs to the Izumo family.</text>
</comment>
<evidence type="ECO:0000256" key="3">
    <source>
        <dbReference type="SAM" id="SignalP"/>
    </source>
</evidence>
<dbReference type="PANTHER" id="PTHR35540:SF1">
    <property type="entry name" value="IZUMO SPERM-EGG FUSION PROTEIN 1"/>
    <property type="match status" value="1"/>
</dbReference>
<dbReference type="GO" id="GO:0035036">
    <property type="term" value="P:sperm-egg recognition"/>
    <property type="evidence" value="ECO:0007669"/>
    <property type="project" value="InterPro"/>
</dbReference>
<organism evidence="4">
    <name type="scientific">Pongo abelii</name>
    <name type="common">Sumatran orangutan</name>
    <name type="synonym">Pongo pygmaeus abelii</name>
    <dbReference type="NCBI Taxonomy" id="9601"/>
    <lineage>
        <taxon>Eukaryota</taxon>
        <taxon>Metazoa</taxon>
        <taxon>Chordata</taxon>
        <taxon>Craniata</taxon>
        <taxon>Vertebrata</taxon>
        <taxon>Euteleostomi</taxon>
        <taxon>Mammalia</taxon>
        <taxon>Eutheria</taxon>
        <taxon>Euarchontoglires</taxon>
        <taxon>Primates</taxon>
        <taxon>Haplorrhini</taxon>
        <taxon>Catarrhini</taxon>
        <taxon>Hominidae</taxon>
        <taxon>Pongo</taxon>
    </lineage>
</organism>
<accession>A0A2J8U7Q0</accession>
<dbReference type="GO" id="GO:0005102">
    <property type="term" value="F:signaling receptor binding"/>
    <property type="evidence" value="ECO:0007669"/>
    <property type="project" value="InterPro"/>
</dbReference>
<feature type="chain" id="PRO_5014441186" evidence="3">
    <location>
        <begin position="22"/>
        <end position="68"/>
    </location>
</feature>
<evidence type="ECO:0000256" key="2">
    <source>
        <dbReference type="ARBA" id="ARBA00022729"/>
    </source>
</evidence>
<dbReference type="InterPro" id="IPR032700">
    <property type="entry name" value="IZUMO1"/>
</dbReference>
<sequence>MGPHFTFLCAALARCLLPAEGCVICDPSVVLALKALEKDYLPGHLDAKHHKAMMDRMRPHCKRGPGVC</sequence>
<dbReference type="GO" id="GO:0002080">
    <property type="term" value="C:acrosomal membrane"/>
    <property type="evidence" value="ECO:0007669"/>
    <property type="project" value="TreeGrafter"/>
</dbReference>
<dbReference type="EMBL" id="NDHI03003467">
    <property type="protein sequence ID" value="PNJ41288.1"/>
    <property type="molecule type" value="Genomic_DNA"/>
</dbReference>
<proteinExistence type="inferred from homology"/>
<reference evidence="4" key="1">
    <citation type="submission" date="2017-12" db="EMBL/GenBank/DDBJ databases">
        <title>High-resolution comparative analysis of great ape genomes.</title>
        <authorList>
            <person name="Pollen A."/>
            <person name="Hastie A."/>
            <person name="Hormozdiari F."/>
            <person name="Dougherty M."/>
            <person name="Liu R."/>
            <person name="Chaisson M."/>
            <person name="Hoppe E."/>
            <person name="Hill C."/>
            <person name="Pang A."/>
            <person name="Hillier L."/>
            <person name="Baker C."/>
            <person name="Armstrong J."/>
            <person name="Shendure J."/>
            <person name="Paten B."/>
            <person name="Wilson R."/>
            <person name="Chao H."/>
            <person name="Schneider V."/>
            <person name="Ventura M."/>
            <person name="Kronenberg Z."/>
            <person name="Murali S."/>
            <person name="Gordon D."/>
            <person name="Cantsilieris S."/>
            <person name="Munson K."/>
            <person name="Nelson B."/>
            <person name="Raja A."/>
            <person name="Underwood J."/>
            <person name="Diekhans M."/>
            <person name="Fiddes I."/>
            <person name="Haussler D."/>
            <person name="Eichler E."/>
        </authorList>
    </citation>
    <scope>NUCLEOTIDE SEQUENCE [LARGE SCALE GENOMIC DNA]</scope>
    <source>
        <strain evidence="4">Susie</strain>
    </source>
</reference>
<dbReference type="GO" id="GO:0086080">
    <property type="term" value="F:protein binding involved in heterotypic cell-cell adhesion"/>
    <property type="evidence" value="ECO:0007669"/>
    <property type="project" value="TreeGrafter"/>
</dbReference>